<dbReference type="Proteomes" id="UP001258994">
    <property type="component" value="Chromosome"/>
</dbReference>
<keyword evidence="4" id="KW-1185">Reference proteome</keyword>
<dbReference type="EMBL" id="CP134145">
    <property type="protein sequence ID" value="WNC71639.1"/>
    <property type="molecule type" value="Genomic_DNA"/>
</dbReference>
<proteinExistence type="predicted"/>
<gene>
    <name evidence="3" type="ORF">RGQ13_16155</name>
</gene>
<evidence type="ECO:0000256" key="2">
    <source>
        <dbReference type="SAM" id="SignalP"/>
    </source>
</evidence>
<accession>A0ABY9TS52</accession>
<dbReference type="InterPro" id="IPR023614">
    <property type="entry name" value="Porin_dom_sf"/>
</dbReference>
<feature type="region of interest" description="Disordered" evidence="1">
    <location>
        <begin position="223"/>
        <end position="245"/>
    </location>
</feature>
<keyword evidence="2" id="KW-0732">Signal</keyword>
<protein>
    <recommendedName>
        <fullName evidence="5">Zinc-regulated TonB-dependent outer membrane receptor</fullName>
    </recommendedName>
</protein>
<reference evidence="4" key="1">
    <citation type="submission" date="2023-09" db="EMBL/GenBank/DDBJ databases">
        <authorList>
            <person name="Li S."/>
            <person name="Li X."/>
            <person name="Zhang C."/>
            <person name="Zhao Z."/>
        </authorList>
    </citation>
    <scope>NUCLEOTIDE SEQUENCE [LARGE SCALE GENOMIC DNA]</scope>
    <source>
        <strain evidence="4">SQ149</strain>
    </source>
</reference>
<name>A0ABY9TS52_9GAMM</name>
<evidence type="ECO:0000256" key="1">
    <source>
        <dbReference type="SAM" id="MobiDB-lite"/>
    </source>
</evidence>
<dbReference type="RefSeq" id="WP_348390773.1">
    <property type="nucleotide sequence ID" value="NZ_CP134145.1"/>
</dbReference>
<evidence type="ECO:0000313" key="3">
    <source>
        <dbReference type="EMBL" id="WNC71639.1"/>
    </source>
</evidence>
<evidence type="ECO:0000313" key="4">
    <source>
        <dbReference type="Proteomes" id="UP001258994"/>
    </source>
</evidence>
<dbReference type="SUPFAM" id="SSF56935">
    <property type="entry name" value="Porins"/>
    <property type="match status" value="1"/>
</dbReference>
<dbReference type="Gene3D" id="2.40.160.10">
    <property type="entry name" value="Porin"/>
    <property type="match status" value="1"/>
</dbReference>
<sequence length="408" mass="45849">MKLSKLTTAVVLGVAAAQVNAATDDINVSAIINVGYTDREDFQGIAGYGVDDHAAGLKNGFWTDHTEIAISAPIDDMFFGKVTMVLDEHDGETEVELEEAFIQTTAMPYDLSFRAGRFLSNVGYLNGKHTHTDSFADRPLVYRAFMNGHYYDDGARLSWLAPTDAYIELGTEVFKGATMPAYSDGEGIGAHSLFVKTGGDFNESNSWQVGASYIGFKNDEAHCSSHDHGEDEHEPHALDEEHEEDHGEAFGACDFSGDKDYYIVDATWKWAPNGNYKYQNFTLSAEYFLVEEKGELHHEEEHEEHINVFDEDHHDEIDVEHTGYYVSGVYQFTPNWAAGLRYSEIDFDEPYSDGFKPKVSTAMLEYRHSHFSTIRLQYSQDKSTEHFTDDQVTLQFNMALGAHGAHQF</sequence>
<evidence type="ECO:0008006" key="5">
    <source>
        <dbReference type="Google" id="ProtNLM"/>
    </source>
</evidence>
<feature type="chain" id="PRO_5046292527" description="Zinc-regulated TonB-dependent outer membrane receptor" evidence="2">
    <location>
        <begin position="22"/>
        <end position="408"/>
    </location>
</feature>
<organism evidence="3 4">
    <name type="scientific">Thalassotalea psychrophila</name>
    <dbReference type="NCBI Taxonomy" id="3065647"/>
    <lineage>
        <taxon>Bacteria</taxon>
        <taxon>Pseudomonadati</taxon>
        <taxon>Pseudomonadota</taxon>
        <taxon>Gammaproteobacteria</taxon>
        <taxon>Alteromonadales</taxon>
        <taxon>Colwelliaceae</taxon>
        <taxon>Thalassotalea</taxon>
    </lineage>
</organism>
<feature type="signal peptide" evidence="2">
    <location>
        <begin position="1"/>
        <end position="21"/>
    </location>
</feature>